<evidence type="ECO:0000313" key="2">
    <source>
        <dbReference type="EMBL" id="KKA29688.1"/>
    </source>
</evidence>
<dbReference type="InterPro" id="IPR007123">
    <property type="entry name" value="Gelsolin-like_dom"/>
</dbReference>
<feature type="domain" description="Gelsolin-like" evidence="1">
    <location>
        <begin position="193"/>
        <end position="249"/>
    </location>
</feature>
<dbReference type="GO" id="GO:0051015">
    <property type="term" value="F:actin filament binding"/>
    <property type="evidence" value="ECO:0007669"/>
    <property type="project" value="InterPro"/>
</dbReference>
<sequence>MPPSHGLVHRDQLKWQDSNVEFINSSIDHRLKYASAATEPAWNNGLIGVQPGLFIWRIEQFQVLPWPRAKYGSFHTGDSYIILHSQMLRRRNAPPDTPPQLVHDIFFWLGAETSQDEMGVAAYKTVELDEFLCGAATQHRETQTSPSPAFLALFPRLSLLRGGAASGFRAVPTASQPAAQPITLLRVYTVHGSVLAQEVPPAVASLDAGDCFVADVNDKIWVWQGAQSSHMERAKAALVAADMREAKHADVEVVSQDEFRARKVLEALGDSADESPAYATPRAVADVQQSGPVRLLRLSDASGQITFAVVKEGERPTWEDLNGDDVFVLDTGSQLWVWQGQGASATERALWLRAAQAYLRSYRPTGLGGPIGKVVQGYESADFVQALA</sequence>
<organism evidence="2 3">
    <name type="scientific">Thielaviopsis punctulata</name>
    <dbReference type="NCBI Taxonomy" id="72032"/>
    <lineage>
        <taxon>Eukaryota</taxon>
        <taxon>Fungi</taxon>
        <taxon>Dikarya</taxon>
        <taxon>Ascomycota</taxon>
        <taxon>Pezizomycotina</taxon>
        <taxon>Sordariomycetes</taxon>
        <taxon>Hypocreomycetidae</taxon>
        <taxon>Microascales</taxon>
        <taxon>Ceratocystidaceae</taxon>
        <taxon>Thielaviopsis</taxon>
    </lineage>
</organism>
<dbReference type="SMART" id="SM00262">
    <property type="entry name" value="GEL"/>
    <property type="match status" value="3"/>
</dbReference>
<evidence type="ECO:0000259" key="1">
    <source>
        <dbReference type="Pfam" id="PF00626"/>
    </source>
</evidence>
<dbReference type="PANTHER" id="PTHR11977">
    <property type="entry name" value="VILLIN"/>
    <property type="match status" value="1"/>
</dbReference>
<dbReference type="GO" id="GO:0008154">
    <property type="term" value="P:actin polymerization or depolymerization"/>
    <property type="evidence" value="ECO:0007669"/>
    <property type="project" value="TreeGrafter"/>
</dbReference>
<evidence type="ECO:0000313" key="3">
    <source>
        <dbReference type="Proteomes" id="UP000033483"/>
    </source>
</evidence>
<proteinExistence type="predicted"/>
<feature type="domain" description="Gelsolin-like" evidence="1">
    <location>
        <begin position="314"/>
        <end position="383"/>
    </location>
</feature>
<dbReference type="GO" id="GO:0005737">
    <property type="term" value="C:cytoplasm"/>
    <property type="evidence" value="ECO:0007669"/>
    <property type="project" value="TreeGrafter"/>
</dbReference>
<reference evidence="2 3" key="1">
    <citation type="submission" date="2015-03" db="EMBL/GenBank/DDBJ databases">
        <authorList>
            <person name="Radwan O."/>
            <person name="Al-Naeli F.A."/>
            <person name="Rendon G.A."/>
            <person name="Fields C."/>
        </authorList>
    </citation>
    <scope>NUCLEOTIDE SEQUENCE [LARGE SCALE GENOMIC DNA]</scope>
    <source>
        <strain evidence="2">CR-DP1</strain>
    </source>
</reference>
<comment type="caution">
    <text evidence="2">The sequence shown here is derived from an EMBL/GenBank/DDBJ whole genome shotgun (WGS) entry which is preliminary data.</text>
</comment>
<dbReference type="PRINTS" id="PR00597">
    <property type="entry name" value="GELSOLIN"/>
</dbReference>
<dbReference type="PANTHER" id="PTHR11977:SF130">
    <property type="entry name" value="SEVERIN"/>
    <property type="match status" value="1"/>
</dbReference>
<dbReference type="Gene3D" id="3.40.20.10">
    <property type="entry name" value="Severin"/>
    <property type="match status" value="3"/>
</dbReference>
<dbReference type="CDD" id="cd11290">
    <property type="entry name" value="gelsolin_S1_like"/>
    <property type="match status" value="1"/>
</dbReference>
<dbReference type="Pfam" id="PF00626">
    <property type="entry name" value="Gelsolin"/>
    <property type="match status" value="3"/>
</dbReference>
<dbReference type="AlphaFoldDB" id="A0A0F4ZIK7"/>
<name>A0A0F4ZIK7_9PEZI</name>
<feature type="domain" description="Gelsolin-like" evidence="1">
    <location>
        <begin position="65"/>
        <end position="151"/>
    </location>
</feature>
<dbReference type="Proteomes" id="UP000033483">
    <property type="component" value="Unassembled WGS sequence"/>
</dbReference>
<accession>A0A0F4ZIK7</accession>
<protein>
    <recommendedName>
        <fullName evidence="1">Gelsolin-like domain-containing protein</fullName>
    </recommendedName>
</protein>
<dbReference type="InterPro" id="IPR007122">
    <property type="entry name" value="Villin/Gelsolin"/>
</dbReference>
<dbReference type="InterPro" id="IPR029006">
    <property type="entry name" value="ADF-H/Gelsolin-like_dom_sf"/>
</dbReference>
<dbReference type="EMBL" id="LAEV01000758">
    <property type="protein sequence ID" value="KKA29688.1"/>
    <property type="molecule type" value="Genomic_DNA"/>
</dbReference>
<gene>
    <name evidence="2" type="ORF">TD95_001355</name>
</gene>
<keyword evidence="3" id="KW-1185">Reference proteome</keyword>
<dbReference type="SUPFAM" id="SSF55753">
    <property type="entry name" value="Actin depolymerizing proteins"/>
    <property type="match status" value="3"/>
</dbReference>
<dbReference type="GO" id="GO:0015629">
    <property type="term" value="C:actin cytoskeleton"/>
    <property type="evidence" value="ECO:0007669"/>
    <property type="project" value="TreeGrafter"/>
</dbReference>
<dbReference type="OrthoDB" id="6375767at2759"/>